<feature type="region of interest" description="Disordered" evidence="5">
    <location>
        <begin position="430"/>
        <end position="454"/>
    </location>
</feature>
<dbReference type="PANTHER" id="PTHR37422:SF23">
    <property type="entry name" value="TEICHURONIC ACID BIOSYNTHESIS PROTEIN TUAE"/>
    <property type="match status" value="1"/>
</dbReference>
<dbReference type="OrthoDB" id="4391260at2"/>
<keyword evidence="4 6" id="KW-0472">Membrane</keyword>
<sequence>MDIFGTLMQRLVPFCLTSQIVLAPIMLGSARPWAIAVLTILTGIGLLAAGWFGHAKLTRPIKQVGIAGALLSVWLAVQAAPIWPTQPAPFNTSHLALYPTAFLPMIGSVLWLVGVYAMAAGCAQMQGNQFTRIIAWAVIIAAILQVALACLADIFSFESTYWFAKQAHLGDWTGSFANRNAFGGLMTIAAICALYLFCANVTATIGSRIDHAAGWIALVLIFTSALFASHSRSAVLTLAIALITFAIMLRPKADRLLPRITYPVLVVACVTTALIVIAMLIPDLGNRFAELARPDLIQRDEAWHTAIIAISHRPFTGFGPNAIALVMDHFATLDLNRKAAWFSSHNLWLDAALIFGIPATLAMAGFILYRLTRTFRAAENRLDRTLMISLAALVGIMSSIGWVASMPALILPFLSLLAVLEARPKLQSRAASQYRNDPRQSVRPDPVLRQSPAD</sequence>
<dbReference type="PANTHER" id="PTHR37422">
    <property type="entry name" value="TEICHURONIC ACID BIOSYNTHESIS PROTEIN TUAE"/>
    <property type="match status" value="1"/>
</dbReference>
<feature type="transmembrane region" description="Helical" evidence="6">
    <location>
        <begin position="33"/>
        <end position="52"/>
    </location>
</feature>
<evidence type="ECO:0000313" key="9">
    <source>
        <dbReference type="Proteomes" id="UP000076335"/>
    </source>
</evidence>
<evidence type="ECO:0000256" key="6">
    <source>
        <dbReference type="SAM" id="Phobius"/>
    </source>
</evidence>
<dbReference type="GO" id="GO:0016020">
    <property type="term" value="C:membrane"/>
    <property type="evidence" value="ECO:0007669"/>
    <property type="project" value="UniProtKB-SubCell"/>
</dbReference>
<proteinExistence type="predicted"/>
<feature type="transmembrane region" description="Helical" evidence="6">
    <location>
        <begin position="177"/>
        <end position="197"/>
    </location>
</feature>
<protein>
    <recommendedName>
        <fullName evidence="7">O-antigen ligase-related domain-containing protein</fullName>
    </recommendedName>
</protein>
<evidence type="ECO:0000259" key="7">
    <source>
        <dbReference type="Pfam" id="PF04932"/>
    </source>
</evidence>
<evidence type="ECO:0000313" key="8">
    <source>
        <dbReference type="EMBL" id="KZB62217.1"/>
    </source>
</evidence>
<organism evidence="8 9">
    <name type="scientific">Thalassospira lucentensis</name>
    <dbReference type="NCBI Taxonomy" id="168935"/>
    <lineage>
        <taxon>Bacteria</taxon>
        <taxon>Pseudomonadati</taxon>
        <taxon>Pseudomonadota</taxon>
        <taxon>Alphaproteobacteria</taxon>
        <taxon>Rhodospirillales</taxon>
        <taxon>Thalassospiraceae</taxon>
        <taxon>Thalassospira</taxon>
    </lineage>
</organism>
<feature type="transmembrane region" description="Helical" evidence="6">
    <location>
        <begin position="209"/>
        <end position="227"/>
    </location>
</feature>
<dbReference type="InterPro" id="IPR051533">
    <property type="entry name" value="WaaL-like"/>
</dbReference>
<evidence type="ECO:0000256" key="5">
    <source>
        <dbReference type="SAM" id="MobiDB-lite"/>
    </source>
</evidence>
<dbReference type="InterPro" id="IPR007016">
    <property type="entry name" value="O-antigen_ligase-rel_domated"/>
</dbReference>
<feature type="domain" description="O-antigen ligase-related" evidence="7">
    <location>
        <begin position="218"/>
        <end position="362"/>
    </location>
</feature>
<keyword evidence="3 6" id="KW-1133">Transmembrane helix</keyword>
<accession>A0A154L2I5</accession>
<feature type="transmembrane region" description="Helical" evidence="6">
    <location>
        <begin position="133"/>
        <end position="157"/>
    </location>
</feature>
<dbReference type="EMBL" id="LPVY01000021">
    <property type="protein sequence ID" value="KZB62217.1"/>
    <property type="molecule type" value="Genomic_DNA"/>
</dbReference>
<reference evidence="8 9" key="1">
    <citation type="submission" date="2015-12" db="EMBL/GenBank/DDBJ databases">
        <title>Genome sequence of Thalassospira lucentensis MCCC 1A02072.</title>
        <authorList>
            <person name="Lu L."/>
            <person name="Lai Q."/>
            <person name="Shao Z."/>
            <person name="Qian P."/>
        </authorList>
    </citation>
    <scope>NUCLEOTIDE SEQUENCE [LARGE SCALE GENOMIC DNA]</scope>
    <source>
        <strain evidence="8 9">MCCC 1A02072</strain>
    </source>
</reference>
<feature type="transmembrane region" description="Helical" evidence="6">
    <location>
        <begin position="95"/>
        <end position="121"/>
    </location>
</feature>
<gene>
    <name evidence="8" type="ORF">AUP42_04495</name>
</gene>
<feature type="transmembrane region" description="Helical" evidence="6">
    <location>
        <begin position="261"/>
        <end position="281"/>
    </location>
</feature>
<dbReference type="AlphaFoldDB" id="A0A154L2I5"/>
<feature type="transmembrane region" description="Helical" evidence="6">
    <location>
        <begin position="233"/>
        <end position="249"/>
    </location>
</feature>
<comment type="caution">
    <text evidence="8">The sequence shown here is derived from an EMBL/GenBank/DDBJ whole genome shotgun (WGS) entry which is preliminary data.</text>
</comment>
<name>A0A154L2I5_9PROT</name>
<keyword evidence="2 6" id="KW-0812">Transmembrane</keyword>
<feature type="transmembrane region" description="Helical" evidence="6">
    <location>
        <begin position="347"/>
        <end position="369"/>
    </location>
</feature>
<feature type="transmembrane region" description="Helical" evidence="6">
    <location>
        <begin position="390"/>
        <end position="420"/>
    </location>
</feature>
<feature type="transmembrane region" description="Helical" evidence="6">
    <location>
        <begin position="64"/>
        <end position="83"/>
    </location>
</feature>
<evidence type="ECO:0000256" key="3">
    <source>
        <dbReference type="ARBA" id="ARBA00022989"/>
    </source>
</evidence>
<evidence type="ECO:0000256" key="2">
    <source>
        <dbReference type="ARBA" id="ARBA00022692"/>
    </source>
</evidence>
<comment type="subcellular location">
    <subcellularLocation>
        <location evidence="1">Membrane</location>
        <topology evidence="1">Multi-pass membrane protein</topology>
    </subcellularLocation>
</comment>
<dbReference type="Pfam" id="PF04932">
    <property type="entry name" value="Wzy_C"/>
    <property type="match status" value="1"/>
</dbReference>
<dbReference type="RefSeq" id="WP_062952794.1">
    <property type="nucleotide sequence ID" value="NZ_LPVY01000021.1"/>
</dbReference>
<evidence type="ECO:0000256" key="4">
    <source>
        <dbReference type="ARBA" id="ARBA00023136"/>
    </source>
</evidence>
<dbReference type="Proteomes" id="UP000076335">
    <property type="component" value="Unassembled WGS sequence"/>
</dbReference>
<feature type="transmembrane region" description="Helical" evidence="6">
    <location>
        <begin position="7"/>
        <end position="27"/>
    </location>
</feature>
<evidence type="ECO:0000256" key="1">
    <source>
        <dbReference type="ARBA" id="ARBA00004141"/>
    </source>
</evidence>